<evidence type="ECO:0000256" key="1">
    <source>
        <dbReference type="SAM" id="Phobius"/>
    </source>
</evidence>
<dbReference type="Pfam" id="PF07158">
    <property type="entry name" value="MatC_N"/>
    <property type="match status" value="1"/>
</dbReference>
<comment type="caution">
    <text evidence="3">The sequence shown here is derived from an EMBL/GenBank/DDBJ whole genome shotgun (WGS) entry which is preliminary data.</text>
</comment>
<dbReference type="Proteomes" id="UP000733379">
    <property type="component" value="Unassembled WGS sequence"/>
</dbReference>
<keyword evidence="1" id="KW-0472">Membrane</keyword>
<evidence type="ECO:0000313" key="4">
    <source>
        <dbReference type="Proteomes" id="UP000733379"/>
    </source>
</evidence>
<evidence type="ECO:0000259" key="2">
    <source>
        <dbReference type="Pfam" id="PF07158"/>
    </source>
</evidence>
<protein>
    <submittedName>
        <fullName evidence="3">C4-dicarboxylate ABC transporter</fullName>
    </submittedName>
</protein>
<evidence type="ECO:0000313" key="3">
    <source>
        <dbReference type="EMBL" id="MBU3064114.1"/>
    </source>
</evidence>
<feature type="domain" description="Dicarboxylate carrier MatC N-terminal" evidence="2">
    <location>
        <begin position="7"/>
        <end position="147"/>
    </location>
</feature>
<keyword evidence="4" id="KW-1185">Reference proteome</keyword>
<keyword evidence="1" id="KW-0812">Transmembrane</keyword>
<feature type="transmembrane region" description="Helical" evidence="1">
    <location>
        <begin position="347"/>
        <end position="370"/>
    </location>
</feature>
<feature type="transmembrane region" description="Helical" evidence="1">
    <location>
        <begin position="96"/>
        <end position="122"/>
    </location>
</feature>
<dbReference type="EMBL" id="JAHKNI010000007">
    <property type="protein sequence ID" value="MBU3064114.1"/>
    <property type="molecule type" value="Genomic_DNA"/>
</dbReference>
<feature type="transmembrane region" description="Helical" evidence="1">
    <location>
        <begin position="174"/>
        <end position="194"/>
    </location>
</feature>
<accession>A0ABS6B1E5</accession>
<feature type="transmembrane region" description="Helical" evidence="1">
    <location>
        <begin position="56"/>
        <end position="76"/>
    </location>
</feature>
<feature type="transmembrane region" description="Helical" evidence="1">
    <location>
        <begin position="236"/>
        <end position="266"/>
    </location>
</feature>
<keyword evidence="1" id="KW-1133">Transmembrane helix</keyword>
<feature type="transmembrane region" description="Helical" evidence="1">
    <location>
        <begin position="399"/>
        <end position="420"/>
    </location>
</feature>
<sequence length="421" mass="44224">MTMTQGLSLALLVVVLVVAVWRRMNIGVLALAAALPILVLSHVTAAKMYASFPGDLLVLIAGVSLLFAHVERSGALSAVVEKVYATVGDRQLLVPWVGFVLAAALSSAGAFSTAPIAFLVPVVAHFGVRYRSSFYVSELAVVIGANSAGLSPLNPTGASVLTAAKRLHVHYSTWGLWAVSVLVAALVVLALQLLDRLRQRRGAAPVTPAPAVTTPEHAPEGEAPAVSKAYLWCSGLALPVFLALVLFAKWDVGLTAMALVALLQIAFRPPERAILDRVPWSSILLLTGLLTYLGLMQNIGTMKSIEGLLHHLGTGVALILVVAYMTALLCNIESSTLGVLNLMMPLVFTAFLGSGQLFLIVCAVCVPAALTVMNPVHVAGTLIIANSAREQQNTLFRRLFVLSVSLSLIVPGILGLVAAAS</sequence>
<reference evidence="3 4" key="1">
    <citation type="submission" date="2021-06" db="EMBL/GenBank/DDBJ databases">
        <title>Actinomycetes sequencing.</title>
        <authorList>
            <person name="Shan Q."/>
        </authorList>
    </citation>
    <scope>NUCLEOTIDE SEQUENCE [LARGE SCALE GENOMIC DNA]</scope>
    <source>
        <strain evidence="3 4">NEAU-G5</strain>
    </source>
</reference>
<proteinExistence type="predicted"/>
<feature type="transmembrane region" description="Helical" evidence="1">
    <location>
        <begin position="29"/>
        <end position="49"/>
    </location>
</feature>
<feature type="transmembrane region" description="Helical" evidence="1">
    <location>
        <begin position="278"/>
        <end position="296"/>
    </location>
</feature>
<name>A0ABS6B1E5_9NOCA</name>
<gene>
    <name evidence="3" type="ORF">KO481_21595</name>
</gene>
<organism evidence="3 4">
    <name type="scientific">Nocardia albiluteola</name>
    <dbReference type="NCBI Taxonomy" id="2842303"/>
    <lineage>
        <taxon>Bacteria</taxon>
        <taxon>Bacillati</taxon>
        <taxon>Actinomycetota</taxon>
        <taxon>Actinomycetes</taxon>
        <taxon>Mycobacteriales</taxon>
        <taxon>Nocardiaceae</taxon>
        <taxon>Nocardia</taxon>
    </lineage>
</organism>
<dbReference type="RefSeq" id="WP_215919141.1">
    <property type="nucleotide sequence ID" value="NZ_JAHKNI010000007.1"/>
</dbReference>
<feature type="transmembrane region" description="Helical" evidence="1">
    <location>
        <begin position="308"/>
        <end position="327"/>
    </location>
</feature>
<dbReference type="InterPro" id="IPR009827">
    <property type="entry name" value="MatC_N"/>
</dbReference>